<evidence type="ECO:0000256" key="1">
    <source>
        <dbReference type="SAM" id="Phobius"/>
    </source>
</evidence>
<keyword evidence="1" id="KW-0472">Membrane</keyword>
<reference evidence="3" key="1">
    <citation type="submission" date="2017-10" db="EMBL/GenBank/DDBJ databases">
        <title>Rapid genome shrinkage in a self-fertile nematode reveals novel sperm competition proteins.</title>
        <authorList>
            <person name="Yin D."/>
            <person name="Schwarz E.M."/>
            <person name="Thomas C.G."/>
            <person name="Felde R.L."/>
            <person name="Korf I.F."/>
            <person name="Cutter A.D."/>
            <person name="Schartner C.M."/>
            <person name="Ralston E.J."/>
            <person name="Meyer B.J."/>
            <person name="Haag E.S."/>
        </authorList>
    </citation>
    <scope>NUCLEOTIDE SEQUENCE [LARGE SCALE GENOMIC DNA]</scope>
    <source>
        <strain evidence="3">JU1422</strain>
    </source>
</reference>
<keyword evidence="3" id="KW-1185">Reference proteome</keyword>
<name>A0A2G5UXY5_9PELO</name>
<organism evidence="2 3">
    <name type="scientific">Caenorhabditis nigoni</name>
    <dbReference type="NCBI Taxonomy" id="1611254"/>
    <lineage>
        <taxon>Eukaryota</taxon>
        <taxon>Metazoa</taxon>
        <taxon>Ecdysozoa</taxon>
        <taxon>Nematoda</taxon>
        <taxon>Chromadorea</taxon>
        <taxon>Rhabditida</taxon>
        <taxon>Rhabditina</taxon>
        <taxon>Rhabditomorpha</taxon>
        <taxon>Rhabditoidea</taxon>
        <taxon>Rhabditidae</taxon>
        <taxon>Peloderinae</taxon>
        <taxon>Caenorhabditis</taxon>
    </lineage>
</organism>
<dbReference type="PANTHER" id="PTHR31410">
    <property type="entry name" value="TRANSMEMBRANE PROTEIN 246"/>
    <property type="match status" value="1"/>
</dbReference>
<dbReference type="EMBL" id="PDUG01000002">
    <property type="protein sequence ID" value="PIC44369.1"/>
    <property type="molecule type" value="Genomic_DNA"/>
</dbReference>
<keyword evidence="1" id="KW-1133">Transmembrane helix</keyword>
<evidence type="ECO:0000313" key="2">
    <source>
        <dbReference type="EMBL" id="PIC44369.1"/>
    </source>
</evidence>
<dbReference type="InterPro" id="IPR029675">
    <property type="entry name" value="PGAP4"/>
</dbReference>
<proteinExistence type="predicted"/>
<evidence type="ECO:0000313" key="3">
    <source>
        <dbReference type="Proteomes" id="UP000230233"/>
    </source>
</evidence>
<dbReference type="GO" id="GO:0006506">
    <property type="term" value="P:GPI anchor biosynthetic process"/>
    <property type="evidence" value="ECO:0007669"/>
    <property type="project" value="InterPro"/>
</dbReference>
<accession>A0A2G5UXY5</accession>
<dbReference type="AlphaFoldDB" id="A0A2G5UXY5"/>
<dbReference type="GO" id="GO:0000139">
    <property type="term" value="C:Golgi membrane"/>
    <property type="evidence" value="ECO:0007669"/>
    <property type="project" value="InterPro"/>
</dbReference>
<dbReference type="GO" id="GO:0016757">
    <property type="term" value="F:glycosyltransferase activity"/>
    <property type="evidence" value="ECO:0007669"/>
    <property type="project" value="InterPro"/>
</dbReference>
<feature type="transmembrane region" description="Helical" evidence="1">
    <location>
        <begin position="177"/>
        <end position="194"/>
    </location>
</feature>
<keyword evidence="1" id="KW-0812">Transmembrane</keyword>
<gene>
    <name evidence="2" type="primary">Cnig_chr_II.g4755</name>
    <name evidence="2" type="ORF">B9Z55_004755</name>
</gene>
<feature type="transmembrane region" description="Helical" evidence="1">
    <location>
        <begin position="149"/>
        <end position="171"/>
    </location>
</feature>
<dbReference type="Proteomes" id="UP000230233">
    <property type="component" value="Chromosome II"/>
</dbReference>
<comment type="caution">
    <text evidence="2">The sequence shown here is derived from an EMBL/GenBank/DDBJ whole genome shotgun (WGS) entry which is preliminary data.</text>
</comment>
<protein>
    <submittedName>
        <fullName evidence="2">Uncharacterized protein</fullName>
    </submittedName>
</protein>
<dbReference type="PANTHER" id="PTHR31410:SF1">
    <property type="entry name" value="POST-GPI ATTACHMENT TO PROTEINS FACTOR 4"/>
    <property type="match status" value="1"/>
</dbReference>
<dbReference type="OrthoDB" id="2016523at2759"/>
<sequence length="288" mass="33405">MRWIVPKIGHDERLFPKNLLNDTNALHEHRTRIAQELLEKFQKFQFSNESADIEIRVVASDRGYNFLHQTVIFLREQQSLSNYHLSICNVESEIFPDLRRYILLIEDDSIVVPEFSDLLNSLISKLDFNQKIDFVKLYHPKYLRKTPSLVLTIIISIVISFFSCFAVQPVFQKFPSITFLILSIFLYFSIRSYGPQFPADVRFQLTGSAYISTFESCCTQAVIFRASSVGQMLEYFKGTIAYSGHAKDHILDESPFTGRQTDLNYVIHVGSFSSVRNRLVYLADWLDI</sequence>